<feature type="repeat" description="ANK" evidence="3">
    <location>
        <begin position="1195"/>
        <end position="1227"/>
    </location>
</feature>
<dbReference type="InterPro" id="IPR027417">
    <property type="entry name" value="P-loop_NTPase"/>
</dbReference>
<keyword evidence="1" id="KW-0677">Repeat</keyword>
<dbReference type="InterPro" id="IPR043136">
    <property type="entry name" value="B30.2/SPRY_sf"/>
</dbReference>
<evidence type="ECO:0000256" key="2">
    <source>
        <dbReference type="ARBA" id="ARBA00023043"/>
    </source>
</evidence>
<dbReference type="CDD" id="cd12885">
    <property type="entry name" value="SPRY_RanBP_like"/>
    <property type="match status" value="1"/>
</dbReference>
<dbReference type="InterPro" id="IPR044736">
    <property type="entry name" value="Gid1/RanBPM/SPLA_SPRY"/>
</dbReference>
<dbReference type="InterPro" id="IPR051631">
    <property type="entry name" value="Ankyrin-KH/SAM_domain"/>
</dbReference>
<proteinExistence type="predicted"/>
<dbReference type="InterPro" id="IPR002110">
    <property type="entry name" value="Ankyrin_rpt"/>
</dbReference>
<dbReference type="Pfam" id="PF13637">
    <property type="entry name" value="Ank_4"/>
    <property type="match status" value="1"/>
</dbReference>
<dbReference type="SUPFAM" id="SSF49899">
    <property type="entry name" value="Concanavalin A-like lectins/glucanases"/>
    <property type="match status" value="1"/>
</dbReference>
<dbReference type="Gene3D" id="2.60.120.920">
    <property type="match status" value="1"/>
</dbReference>
<gene>
    <name evidence="6" type="ORF">K432DRAFT_360469</name>
</gene>
<dbReference type="PROSITE" id="PS50088">
    <property type="entry name" value="ANK_REPEAT"/>
    <property type="match status" value="5"/>
</dbReference>
<feature type="repeat" description="ANK" evidence="3">
    <location>
        <begin position="1304"/>
        <end position="1336"/>
    </location>
</feature>
<feature type="region of interest" description="Disordered" evidence="4">
    <location>
        <begin position="764"/>
        <end position="912"/>
    </location>
</feature>
<dbReference type="InterPro" id="IPR036770">
    <property type="entry name" value="Ankyrin_rpt-contain_sf"/>
</dbReference>
<evidence type="ECO:0000313" key="6">
    <source>
        <dbReference type="EMBL" id="OCK76384.1"/>
    </source>
</evidence>
<accession>A0A8E2JBX6</accession>
<dbReference type="Pfam" id="PF00622">
    <property type="entry name" value="SPRY"/>
    <property type="match status" value="1"/>
</dbReference>
<feature type="repeat" description="ANK" evidence="3">
    <location>
        <begin position="1016"/>
        <end position="1056"/>
    </location>
</feature>
<protein>
    <recommendedName>
        <fullName evidence="5">B30.2/SPRY domain-containing protein</fullName>
    </recommendedName>
</protein>
<dbReference type="InterPro" id="IPR003877">
    <property type="entry name" value="SPRY_dom"/>
</dbReference>
<dbReference type="Proteomes" id="UP000250266">
    <property type="component" value="Unassembled WGS sequence"/>
</dbReference>
<evidence type="ECO:0000313" key="7">
    <source>
        <dbReference type="Proteomes" id="UP000250266"/>
    </source>
</evidence>
<dbReference type="Pfam" id="PF12796">
    <property type="entry name" value="Ank_2"/>
    <property type="match status" value="2"/>
</dbReference>
<feature type="compositionally biased region" description="Polar residues" evidence="4">
    <location>
        <begin position="829"/>
        <end position="843"/>
    </location>
</feature>
<sequence>MAVSDQTEGAPSFEKVNWDKARQMFKDGRKEKDDERKLEDFLKERCSIEAAKAACEATKQAASAEYSPALGGILAKIDIAMSVGDLAIKSAPESIGLAWMGIRLCLHSVADDFSTFSIFGAACSDIIGILISCAVYGRMYGAPRGPESFQEIHSQVCDRIPKIYSEILDFSFSVKKYMGRNKLIRVGKGLFAQASAKFSGKIKSIRDHEACMSEFARKASEQLGDYYNQKGQENQESMIETLSELRTKMEMSLKANEDCLNQLKFLLEERKTMKKMTPLDIALKNFEENEKQLNASSDQKEVFAAKLAKRSPPETCTWMFTQDEYLKWLDSRESSLLWVSGGGGFGKSILMSAIIEELQRQSIDKGTFVHYFFCSNGDDATKRTERILRHMIYQVYVLATDRSLDVIEKANKLVSNFLKKKSGSSKSQSSTTDKDSKKEELGFGEAYRGLVELLGKPVYVVIDALDECTDRQAEGLVSSIKDMVHEPGLGIKVLVCSRPDPSDLGTDLDNIPRIKVEDNNGPDIKLNAKTELNKLPGWAPWEREMACEKIVEKAGSYFRYVDLAVEFLKQPWQRPLKKHLEQLPEGLQAFYEQIIRKTDPAYMELLKTCLTWTILADGQIKVPEIMDAYSRTYTEDDESSFEEVTTPDTTSGEDLYVKQIRIAGSALLDVDTKSRVVQLRHTTVGDYFLSTKSKVTTPSLDTEQPCECENCMIKRRSSDRYELSEKHGHLAIATTILRHLNCESFRKKYLVPYEKQDVEGRRLSITDEVANADDEKDNNNEDDPKLAQADNPQSTPESTGEDAMKDAAVGGENMTGTESPDVDLRTDESSPSQGPRTEQNPGSPESEAKVNGTSHDSDVLPSFSKDAGTEEAEHAKEEHENPESDSGSDSDSDAGVDDGENTYTYEEPPDPSVNYRYEINHCRYHLTKVEELWDSEDRRCPEWEEFERLRDNFFQNDSRYFRSWVNLRRQTRYSEIYWVNDGLTVRPVHLAAAYGLTSLVAKLIERKTDLSVFTDEGYTPLAHAIEYCGSSDNKTNGIKLLKLLLEAGADPNLVHKARPYTPFCTLIFYNPPIEVVRLLLDYKADATWYEKRWKRNILHYIAGSCSDVDVLKALIAAGADPNWKDTWGETPLHTLMSRSDGSVDMLKALIEGGANVNAEDDSSQQPLYEVSMAGNLEAARVLIEKGADVMDDDLEKLTALHVACKSGHQEIVWLLIENGALITATDNRGRTPFYLACEAKSEETALSLIERLDSKDHGVFTQATLGGKTPLRKAAARGHKRIVQALFEKLGSNVADLIAQDTKSGQTPLHAAAYNGRKSVVEFLLNNNPSTGTIDRHGNTALKSCFEGWSDIRSEDYEAVSLLLLDFDPKAAAQDPDLLNTAAMRGSVPVITKLLDSGANPMRQDEHGWTSFQLARQYGRTEAAELLAKHRSVVGLRPSKFKSTLPKLIRISDDGTEVEHLTTANYHGASVISNHPIPAGTDGYYYEIEIVSPEKPEADNPPEVAFGLCHRPARLNKWLPGWCDPNPKVSSWAYHGDDAGMYSNPRGNSSPAYPSKYGHGDVMGCGIDFRKKSMFYTRNGELVLVTREGATPEKSYYAWGKVSGRLHPVLGMRDKVAVKANFGSDLEFRPFRWVPANEMRDFGIEAVEKAEEGLKSLPVMGVEDEKGVSVSVVELMEKRDENATGGAEIVVSVR</sequence>
<evidence type="ECO:0000259" key="5">
    <source>
        <dbReference type="PROSITE" id="PS50188"/>
    </source>
</evidence>
<organism evidence="6 7">
    <name type="scientific">Lepidopterella palustris CBS 459.81</name>
    <dbReference type="NCBI Taxonomy" id="1314670"/>
    <lineage>
        <taxon>Eukaryota</taxon>
        <taxon>Fungi</taxon>
        <taxon>Dikarya</taxon>
        <taxon>Ascomycota</taxon>
        <taxon>Pezizomycotina</taxon>
        <taxon>Dothideomycetes</taxon>
        <taxon>Pleosporomycetidae</taxon>
        <taxon>Mytilinidiales</taxon>
        <taxon>Argynnaceae</taxon>
        <taxon>Lepidopterella</taxon>
    </lineage>
</organism>
<dbReference type="InterPro" id="IPR001870">
    <property type="entry name" value="B30.2/SPRY"/>
</dbReference>
<dbReference type="SUPFAM" id="SSF52540">
    <property type="entry name" value="P-loop containing nucleoside triphosphate hydrolases"/>
    <property type="match status" value="1"/>
</dbReference>
<keyword evidence="2 3" id="KW-0040">ANK repeat</keyword>
<dbReference type="Gene3D" id="3.40.50.300">
    <property type="entry name" value="P-loop containing nucleotide triphosphate hydrolases"/>
    <property type="match status" value="1"/>
</dbReference>
<dbReference type="PROSITE" id="PS50297">
    <property type="entry name" value="ANK_REP_REGION"/>
    <property type="match status" value="4"/>
</dbReference>
<dbReference type="PANTHER" id="PTHR23206:SF7">
    <property type="entry name" value="PROTEIN KINASE DOMAIN-CONTAINING PROTEIN"/>
    <property type="match status" value="1"/>
</dbReference>
<evidence type="ECO:0000256" key="1">
    <source>
        <dbReference type="ARBA" id="ARBA00022737"/>
    </source>
</evidence>
<dbReference type="PROSITE" id="PS50188">
    <property type="entry name" value="B302_SPRY"/>
    <property type="match status" value="1"/>
</dbReference>
<dbReference type="PANTHER" id="PTHR23206">
    <property type="entry name" value="MASK PROTEIN"/>
    <property type="match status" value="1"/>
</dbReference>
<evidence type="ECO:0000256" key="4">
    <source>
        <dbReference type="SAM" id="MobiDB-lite"/>
    </source>
</evidence>
<evidence type="ECO:0000256" key="3">
    <source>
        <dbReference type="PROSITE-ProRule" id="PRU00023"/>
    </source>
</evidence>
<dbReference type="InterPro" id="IPR013320">
    <property type="entry name" value="ConA-like_dom_sf"/>
</dbReference>
<dbReference type="Pfam" id="PF24883">
    <property type="entry name" value="NPHP3_N"/>
    <property type="match status" value="1"/>
</dbReference>
<reference evidence="6 7" key="1">
    <citation type="journal article" date="2016" name="Nat. Commun.">
        <title>Ectomycorrhizal ecology is imprinted in the genome of the dominant symbiotic fungus Cenococcum geophilum.</title>
        <authorList>
            <consortium name="DOE Joint Genome Institute"/>
            <person name="Peter M."/>
            <person name="Kohler A."/>
            <person name="Ohm R.A."/>
            <person name="Kuo A."/>
            <person name="Krutzmann J."/>
            <person name="Morin E."/>
            <person name="Arend M."/>
            <person name="Barry K.W."/>
            <person name="Binder M."/>
            <person name="Choi C."/>
            <person name="Clum A."/>
            <person name="Copeland A."/>
            <person name="Grisel N."/>
            <person name="Haridas S."/>
            <person name="Kipfer T."/>
            <person name="LaButti K."/>
            <person name="Lindquist E."/>
            <person name="Lipzen A."/>
            <person name="Maire R."/>
            <person name="Meier B."/>
            <person name="Mihaltcheva S."/>
            <person name="Molinier V."/>
            <person name="Murat C."/>
            <person name="Poggeler S."/>
            <person name="Quandt C.A."/>
            <person name="Sperisen C."/>
            <person name="Tritt A."/>
            <person name="Tisserant E."/>
            <person name="Crous P.W."/>
            <person name="Henrissat B."/>
            <person name="Nehls U."/>
            <person name="Egli S."/>
            <person name="Spatafora J.W."/>
            <person name="Grigoriev I.V."/>
            <person name="Martin F.M."/>
        </authorList>
    </citation>
    <scope>NUCLEOTIDE SEQUENCE [LARGE SCALE GENOMIC DNA]</scope>
    <source>
        <strain evidence="6 7">CBS 459.81</strain>
    </source>
</reference>
<dbReference type="Gene3D" id="1.25.40.20">
    <property type="entry name" value="Ankyrin repeat-containing domain"/>
    <property type="match status" value="2"/>
</dbReference>
<feature type="compositionally biased region" description="Acidic residues" evidence="4">
    <location>
        <begin position="886"/>
        <end position="900"/>
    </location>
</feature>
<dbReference type="OrthoDB" id="341259at2759"/>
<dbReference type="EMBL" id="KV745216">
    <property type="protein sequence ID" value="OCK76384.1"/>
    <property type="molecule type" value="Genomic_DNA"/>
</dbReference>
<feature type="repeat" description="ANK" evidence="3">
    <location>
        <begin position="1127"/>
        <end position="1161"/>
    </location>
</feature>
<dbReference type="Pfam" id="PF00023">
    <property type="entry name" value="Ank"/>
    <property type="match status" value="1"/>
</dbReference>
<name>A0A8E2JBX6_9PEZI</name>
<keyword evidence="7" id="KW-1185">Reference proteome</keyword>
<feature type="repeat" description="ANK" evidence="3">
    <location>
        <begin position="1162"/>
        <end position="1194"/>
    </location>
</feature>
<feature type="domain" description="B30.2/SPRY" evidence="5">
    <location>
        <begin position="1414"/>
        <end position="1627"/>
    </location>
</feature>
<dbReference type="SUPFAM" id="SSF48403">
    <property type="entry name" value="Ankyrin repeat"/>
    <property type="match status" value="2"/>
</dbReference>
<dbReference type="InterPro" id="IPR056884">
    <property type="entry name" value="NPHP3-like_N"/>
</dbReference>
<feature type="compositionally biased region" description="Basic and acidic residues" evidence="4">
    <location>
        <begin position="867"/>
        <end position="882"/>
    </location>
</feature>
<dbReference type="SMART" id="SM00449">
    <property type="entry name" value="SPRY"/>
    <property type="match status" value="1"/>
</dbReference>
<dbReference type="SMART" id="SM00248">
    <property type="entry name" value="ANK"/>
    <property type="match status" value="12"/>
</dbReference>